<name>D4YYL8_SPHIU</name>
<dbReference type="RefSeq" id="WP_013039167.1">
    <property type="nucleotide sequence ID" value="NC_014006.1"/>
</dbReference>
<organism evidence="1 2">
    <name type="scientific">Sphingobium indicum (strain DSM 16413 / CCM 7287 / MTCC 6362 / UT26 / NBRC 101211 / UT26S)</name>
    <name type="common">Sphingobium japonicum</name>
    <dbReference type="NCBI Taxonomy" id="452662"/>
    <lineage>
        <taxon>Bacteria</taxon>
        <taxon>Pseudomonadati</taxon>
        <taxon>Pseudomonadota</taxon>
        <taxon>Alphaproteobacteria</taxon>
        <taxon>Sphingomonadales</taxon>
        <taxon>Sphingomonadaceae</taxon>
        <taxon>Sphingobium</taxon>
    </lineage>
</organism>
<sequence length="213" mass="23741">MSDVSELLLVQRFDADRGWFDFEVEKQDDGSEVHYAAKRFGLLRDDVSTGMDQLPAERILELIAAFKQKSLVADNEAQTKLRVAGRQILYQQLAEAYAFGLACFSSIYNREHLTTVLSQHDLGKQAKALTSTGSYNKWNAITALLYGRWVNTDTDAPIADGEHEGIANRAYRRDRSAEKYGCVLATLEGSKVSRPLTKSAVADSVRQWDCLAG</sequence>
<dbReference type="KEGG" id="sjp:SJA_C1-06160"/>
<dbReference type="EMBL" id="AP010803">
    <property type="protein sequence ID" value="BAI95450.1"/>
    <property type="molecule type" value="Genomic_DNA"/>
</dbReference>
<dbReference type="Proteomes" id="UP000007753">
    <property type="component" value="Chromosome 1"/>
</dbReference>
<accession>D4YYL8</accession>
<evidence type="ECO:0000313" key="1">
    <source>
        <dbReference type="EMBL" id="BAI95450.1"/>
    </source>
</evidence>
<reference evidence="1 2" key="1">
    <citation type="journal article" date="2010" name="J. Bacteriol.">
        <title>Complete genome sequence of the representative gamma-hexachlorocyclohexane-degrading bacterium Sphingobium japonicum UT26.</title>
        <authorList>
            <person name="Nagata Y."/>
            <person name="Ohtsubo Y."/>
            <person name="Endo R."/>
            <person name="Ichikawa N."/>
            <person name="Ankai A."/>
            <person name="Oguchi A."/>
            <person name="Fukui S."/>
            <person name="Fujita N."/>
            <person name="Tsuda M."/>
        </authorList>
    </citation>
    <scope>NUCLEOTIDE SEQUENCE [LARGE SCALE GENOMIC DNA]</scope>
    <source>
        <strain evidence="2">DSM 16413 / CCM 7287 / MTCC 6362 / UT26 / NBRC 101211 / UT26S</strain>
    </source>
</reference>
<dbReference type="HOGENOM" id="CLU_1293644_0_0_5"/>
<dbReference type="STRING" id="452662.SJA_C1-06160"/>
<evidence type="ECO:0000313" key="2">
    <source>
        <dbReference type="Proteomes" id="UP000007753"/>
    </source>
</evidence>
<dbReference type="GeneID" id="97558535"/>
<protein>
    <submittedName>
        <fullName evidence="1">Uncharacterized protein</fullName>
    </submittedName>
</protein>
<gene>
    <name evidence="1" type="ordered locus">SJA_C1-06160</name>
</gene>
<keyword evidence="2" id="KW-1185">Reference proteome</keyword>
<proteinExistence type="predicted"/>
<dbReference type="AlphaFoldDB" id="D4YYL8"/>